<dbReference type="Pfam" id="PF18951">
    <property type="entry name" value="DUF5695"/>
    <property type="match status" value="1"/>
</dbReference>
<dbReference type="GeneID" id="17277133"/>
<proteinExistence type="predicted"/>
<dbReference type="RefSeq" id="XP_005784290.1">
    <property type="nucleotide sequence ID" value="XM_005784233.1"/>
</dbReference>
<dbReference type="KEGG" id="ehx:EMIHUDRAFT_231298"/>
<name>A0A0D3K7X6_EMIH1</name>
<dbReference type="HOGENOM" id="CLU_1527999_0_0_1"/>
<organism evidence="1 2">
    <name type="scientific">Emiliania huxleyi (strain CCMP1516)</name>
    <dbReference type="NCBI Taxonomy" id="280463"/>
    <lineage>
        <taxon>Eukaryota</taxon>
        <taxon>Haptista</taxon>
        <taxon>Haptophyta</taxon>
        <taxon>Prymnesiophyceae</taxon>
        <taxon>Isochrysidales</taxon>
        <taxon>Noelaerhabdaceae</taxon>
        <taxon>Emiliania</taxon>
    </lineage>
</organism>
<dbReference type="STRING" id="2903.R1F8Z7"/>
<dbReference type="EnsemblProtists" id="EOD31861">
    <property type="protein sequence ID" value="EOD31861"/>
    <property type="gene ID" value="EMIHUDRAFT_231298"/>
</dbReference>
<dbReference type="InterPro" id="IPR043750">
    <property type="entry name" value="DUF5695"/>
</dbReference>
<accession>A0A0D3K7X6</accession>
<dbReference type="Proteomes" id="UP000013827">
    <property type="component" value="Unassembled WGS sequence"/>
</dbReference>
<reference evidence="2" key="1">
    <citation type="journal article" date="2013" name="Nature">
        <title>Pan genome of the phytoplankton Emiliania underpins its global distribution.</title>
        <authorList>
            <person name="Read B.A."/>
            <person name="Kegel J."/>
            <person name="Klute M.J."/>
            <person name="Kuo A."/>
            <person name="Lefebvre S.C."/>
            <person name="Maumus F."/>
            <person name="Mayer C."/>
            <person name="Miller J."/>
            <person name="Monier A."/>
            <person name="Salamov A."/>
            <person name="Young J."/>
            <person name="Aguilar M."/>
            <person name="Claverie J.M."/>
            <person name="Frickenhaus S."/>
            <person name="Gonzalez K."/>
            <person name="Herman E.K."/>
            <person name="Lin Y.C."/>
            <person name="Napier J."/>
            <person name="Ogata H."/>
            <person name="Sarno A.F."/>
            <person name="Shmutz J."/>
            <person name="Schroeder D."/>
            <person name="de Vargas C."/>
            <person name="Verret F."/>
            <person name="von Dassow P."/>
            <person name="Valentin K."/>
            <person name="Van de Peer Y."/>
            <person name="Wheeler G."/>
            <person name="Dacks J.B."/>
            <person name="Delwiche C.F."/>
            <person name="Dyhrman S.T."/>
            <person name="Glockner G."/>
            <person name="John U."/>
            <person name="Richards T."/>
            <person name="Worden A.Z."/>
            <person name="Zhang X."/>
            <person name="Grigoriev I.V."/>
            <person name="Allen A.E."/>
            <person name="Bidle K."/>
            <person name="Borodovsky M."/>
            <person name="Bowler C."/>
            <person name="Brownlee C."/>
            <person name="Cock J.M."/>
            <person name="Elias M."/>
            <person name="Gladyshev V.N."/>
            <person name="Groth M."/>
            <person name="Guda C."/>
            <person name="Hadaegh A."/>
            <person name="Iglesias-Rodriguez M.D."/>
            <person name="Jenkins J."/>
            <person name="Jones B.M."/>
            <person name="Lawson T."/>
            <person name="Leese F."/>
            <person name="Lindquist E."/>
            <person name="Lobanov A."/>
            <person name="Lomsadze A."/>
            <person name="Malik S.B."/>
            <person name="Marsh M.E."/>
            <person name="Mackinder L."/>
            <person name="Mock T."/>
            <person name="Mueller-Roeber B."/>
            <person name="Pagarete A."/>
            <person name="Parker M."/>
            <person name="Probert I."/>
            <person name="Quesneville H."/>
            <person name="Raines C."/>
            <person name="Rensing S.A."/>
            <person name="Riano-Pachon D.M."/>
            <person name="Richier S."/>
            <person name="Rokitta S."/>
            <person name="Shiraiwa Y."/>
            <person name="Soanes D.M."/>
            <person name="van der Giezen M."/>
            <person name="Wahlund T.M."/>
            <person name="Williams B."/>
            <person name="Wilson W."/>
            <person name="Wolfe G."/>
            <person name="Wurch L.L."/>
        </authorList>
    </citation>
    <scope>NUCLEOTIDE SEQUENCE</scope>
</reference>
<evidence type="ECO:0000313" key="2">
    <source>
        <dbReference type="Proteomes" id="UP000013827"/>
    </source>
</evidence>
<reference evidence="1" key="2">
    <citation type="submission" date="2024-10" db="UniProtKB">
        <authorList>
            <consortium name="EnsemblProtists"/>
        </authorList>
    </citation>
    <scope>IDENTIFICATION</scope>
</reference>
<evidence type="ECO:0000313" key="1">
    <source>
        <dbReference type="EnsemblProtists" id="EOD31861"/>
    </source>
</evidence>
<dbReference type="AlphaFoldDB" id="A0A0D3K7X6"/>
<dbReference type="PaxDb" id="2903-EOD31861"/>
<sequence>MHRGQAGLATPLALAVKQLGSPSDDEIERLEEFVDESLYQGSSARDRCSWNECWSEQHSLERAYNYPHVTAVYWSLYRLGRRFRPARVRRHGWRWYLQRAHGTAMGMWEHGGEVFPHEQQRVAGQAWSKVGNGQGTAQWGLMVGSIFESLLRDLLLEGWANEAAGLRRGISLLAAD</sequence>
<keyword evidence="2" id="KW-1185">Reference proteome</keyword>
<protein>
    <submittedName>
        <fullName evidence="1">Uncharacterized protein</fullName>
    </submittedName>
</protein>